<keyword evidence="1" id="KW-1133">Transmembrane helix</keyword>
<keyword evidence="4" id="KW-1185">Reference proteome</keyword>
<dbReference type="Pfam" id="PF02470">
    <property type="entry name" value="MlaD"/>
    <property type="match status" value="1"/>
</dbReference>
<dbReference type="STRING" id="1748243.Tel_05145"/>
<evidence type="ECO:0000313" key="4">
    <source>
        <dbReference type="Proteomes" id="UP000055136"/>
    </source>
</evidence>
<dbReference type="PANTHER" id="PTHR33371:SF4">
    <property type="entry name" value="INTERMEMBRANE PHOSPHOLIPID TRANSPORT SYSTEM BINDING PROTEIN MLAD"/>
    <property type="match status" value="1"/>
</dbReference>
<dbReference type="AlphaFoldDB" id="A0A0S2TBU3"/>
<dbReference type="InterPro" id="IPR003399">
    <property type="entry name" value="Mce/MlaD"/>
</dbReference>
<dbReference type="PANTHER" id="PTHR33371">
    <property type="entry name" value="INTERMEMBRANE PHOSPHOLIPID TRANSPORT SYSTEM BINDING PROTEIN MLAD-RELATED"/>
    <property type="match status" value="1"/>
</dbReference>
<proteinExistence type="predicted"/>
<evidence type="ECO:0000256" key="1">
    <source>
        <dbReference type="SAM" id="Phobius"/>
    </source>
</evidence>
<evidence type="ECO:0000313" key="3">
    <source>
        <dbReference type="EMBL" id="ALP52580.1"/>
    </source>
</evidence>
<feature type="domain" description="Mce/MlaD" evidence="2">
    <location>
        <begin position="37"/>
        <end position="136"/>
    </location>
</feature>
<name>A0A0S2TBU3_9GAMM</name>
<dbReference type="InterPro" id="IPR052336">
    <property type="entry name" value="MlaD_Phospholipid_Transporter"/>
</dbReference>
<dbReference type="EMBL" id="CP013099">
    <property type="protein sequence ID" value="ALP52580.1"/>
    <property type="molecule type" value="Genomic_DNA"/>
</dbReference>
<protein>
    <recommendedName>
        <fullName evidence="2">Mce/MlaD domain-containing protein</fullName>
    </recommendedName>
</protein>
<reference evidence="3" key="1">
    <citation type="submission" date="2015-10" db="EMBL/GenBank/DDBJ databases">
        <title>Description of Candidatus Tenderia electrophaga gen. nov, sp. nov., an Uncultivated Electroautotroph from a Biocathode Enrichment.</title>
        <authorList>
            <person name="Eddie B.J."/>
            <person name="Malanoski A.P."/>
            <person name="Wang Z."/>
            <person name="Hall R.J."/>
            <person name="Oh S.D."/>
            <person name="Heiner C."/>
            <person name="Lin B."/>
            <person name="Strycharz-Glaven S.M."/>
        </authorList>
    </citation>
    <scope>NUCLEOTIDE SEQUENCE [LARGE SCALE GENOMIC DNA]</scope>
    <source>
        <strain evidence="3">NRL1</strain>
    </source>
</reference>
<keyword evidence="1" id="KW-0472">Membrane</keyword>
<sequence length="341" mass="36942">MTRRANATIIGLFIVGAAILAVAAALLFGSGLLRDKHRFVMFFDSSVKGLDMGAPVYFRGVKIGTVSDIGLLLDPDSLKVMIPVYVELEVQRVKLISGEDMTALRVQRMDDMVQQGLRAQLQTQSLLTGQLSIQLDMHPDKPIELVGAVDQYQEIPTIPTPIQQLTRKLDDFPVDQVLDNFAGAIAGIDKLVNNQDLPQAIARLDTTLQQYGRLAQQLDGQAARVSADLRATLDDMRATLASSRALIASGEVLVDDSTRLVGRLHDDAERLSQSAATTLAEIQAAADAAGNLIAPDSQVYFQLTQALEAAAKTARSLRLLADTLERHPEALLKGKPDPGER</sequence>
<accession>A0A0S2TBU3</accession>
<gene>
    <name evidence="3" type="ORF">Tel_05145</name>
</gene>
<keyword evidence="1" id="KW-0812">Transmembrane</keyword>
<organism evidence="3 4">
    <name type="scientific">Candidatus Tenderia electrophaga</name>
    <dbReference type="NCBI Taxonomy" id="1748243"/>
    <lineage>
        <taxon>Bacteria</taxon>
        <taxon>Pseudomonadati</taxon>
        <taxon>Pseudomonadota</taxon>
        <taxon>Gammaproteobacteria</taxon>
        <taxon>Candidatus Tenderiales</taxon>
        <taxon>Candidatus Tenderiaceae</taxon>
        <taxon>Candidatus Tenderia</taxon>
    </lineage>
</organism>
<feature type="transmembrane region" description="Helical" evidence="1">
    <location>
        <begin position="6"/>
        <end position="33"/>
    </location>
</feature>
<dbReference type="KEGG" id="tee:Tel_05145"/>
<dbReference type="Proteomes" id="UP000055136">
    <property type="component" value="Chromosome"/>
</dbReference>
<evidence type="ECO:0000259" key="2">
    <source>
        <dbReference type="Pfam" id="PF02470"/>
    </source>
</evidence>